<organism evidence="1">
    <name type="scientific">Arundo donax</name>
    <name type="common">Giant reed</name>
    <name type="synonym">Donax arundinaceus</name>
    <dbReference type="NCBI Taxonomy" id="35708"/>
    <lineage>
        <taxon>Eukaryota</taxon>
        <taxon>Viridiplantae</taxon>
        <taxon>Streptophyta</taxon>
        <taxon>Embryophyta</taxon>
        <taxon>Tracheophyta</taxon>
        <taxon>Spermatophyta</taxon>
        <taxon>Magnoliopsida</taxon>
        <taxon>Liliopsida</taxon>
        <taxon>Poales</taxon>
        <taxon>Poaceae</taxon>
        <taxon>PACMAD clade</taxon>
        <taxon>Arundinoideae</taxon>
        <taxon>Arundineae</taxon>
        <taxon>Arundo</taxon>
    </lineage>
</organism>
<protein>
    <submittedName>
        <fullName evidence="1">Uncharacterized protein</fullName>
    </submittedName>
</protein>
<dbReference type="EMBL" id="GBRH01249417">
    <property type="protein sequence ID" value="JAD48478.1"/>
    <property type="molecule type" value="Transcribed_RNA"/>
</dbReference>
<proteinExistence type="predicted"/>
<evidence type="ECO:0000313" key="1">
    <source>
        <dbReference type="EMBL" id="JAD48478.1"/>
    </source>
</evidence>
<accession>A0A0A9AEZ7</accession>
<name>A0A0A9AEZ7_ARUDO</name>
<reference evidence="1" key="1">
    <citation type="submission" date="2014-09" db="EMBL/GenBank/DDBJ databases">
        <authorList>
            <person name="Magalhaes I.L.F."/>
            <person name="Oliveira U."/>
            <person name="Santos F.R."/>
            <person name="Vidigal T.H.D.A."/>
            <person name="Brescovit A.D."/>
            <person name="Santos A.J."/>
        </authorList>
    </citation>
    <scope>NUCLEOTIDE SEQUENCE</scope>
    <source>
        <tissue evidence="1">Shoot tissue taken approximately 20 cm above the soil surface</tissue>
    </source>
</reference>
<sequence>MLWRGRRADGKDWEQREENWWECGM</sequence>
<dbReference type="AlphaFoldDB" id="A0A0A9AEZ7"/>
<reference evidence="1" key="2">
    <citation type="journal article" date="2015" name="Data Brief">
        <title>Shoot transcriptome of the giant reed, Arundo donax.</title>
        <authorList>
            <person name="Barrero R.A."/>
            <person name="Guerrero F.D."/>
            <person name="Moolhuijzen P."/>
            <person name="Goolsby J.A."/>
            <person name="Tidwell J."/>
            <person name="Bellgard S.E."/>
            <person name="Bellgard M.I."/>
        </authorList>
    </citation>
    <scope>NUCLEOTIDE SEQUENCE</scope>
    <source>
        <tissue evidence="1">Shoot tissue taken approximately 20 cm above the soil surface</tissue>
    </source>
</reference>